<evidence type="ECO:0000313" key="1">
    <source>
        <dbReference type="EMBL" id="ONH50871.1"/>
    </source>
</evidence>
<name>A0A1V2K1Y7_PSECE</name>
<reference evidence="1 2" key="1">
    <citation type="submission" date="2016-10" db="EMBL/GenBank/DDBJ databases">
        <title>Pseudomonas lactis sp. nov. and Pseudomonas paralactis sp. nov., isolated from bovine raw milk.</title>
        <authorList>
            <person name="Von Neubeck M."/>
            <person name="Huptas C."/>
            <person name="Glueck C."/>
            <person name="Krewinkel M."/>
            <person name="Stoeckel M."/>
            <person name="Stressler T."/>
            <person name="Fischer L."/>
            <person name="Hinrichs J."/>
            <person name="Scherer S."/>
            <person name="Wenning M."/>
        </authorList>
    </citation>
    <scope>NUCLEOTIDE SEQUENCE [LARGE SCALE GENOMIC DNA]</scope>
    <source>
        <strain evidence="1 2">DSM 17516</strain>
    </source>
</reference>
<accession>A0A1V2K1Y7</accession>
<evidence type="ECO:0000313" key="2">
    <source>
        <dbReference type="Proteomes" id="UP000189295"/>
    </source>
</evidence>
<dbReference type="RefSeq" id="WP_076954085.1">
    <property type="nucleotide sequence ID" value="NZ_MNPW01000013.1"/>
</dbReference>
<gene>
    <name evidence="1" type="ORF">BLL36_23445</name>
</gene>
<sequence>MANPANWTIHIGLVVRQCATLLGARALFEQGGRTDAVIRFPEPTLSYVEWEWKRTHTDINEFEKLLKRADDAVFQTFIGYTRVNELQMALERTHGVWEHADKPLLVFFVNYEWHGRSRYFQELKTYEFARGRYKHVRSQPALPWLVNRKTYNNVGEDA</sequence>
<dbReference type="AlphaFoldDB" id="A0A1V2K1Y7"/>
<dbReference type="EMBL" id="MNPW01000013">
    <property type="protein sequence ID" value="ONH50871.1"/>
    <property type="molecule type" value="Genomic_DNA"/>
</dbReference>
<dbReference type="OrthoDB" id="9135031at2"/>
<comment type="caution">
    <text evidence="1">The sequence shown here is derived from an EMBL/GenBank/DDBJ whole genome shotgun (WGS) entry which is preliminary data.</text>
</comment>
<protein>
    <submittedName>
        <fullName evidence="1">Uncharacterized protein</fullName>
    </submittedName>
</protein>
<organism evidence="1 2">
    <name type="scientific">Pseudomonas cedrina subsp. cedrina</name>
    <dbReference type="NCBI Taxonomy" id="76762"/>
    <lineage>
        <taxon>Bacteria</taxon>
        <taxon>Pseudomonadati</taxon>
        <taxon>Pseudomonadota</taxon>
        <taxon>Gammaproteobacteria</taxon>
        <taxon>Pseudomonadales</taxon>
        <taxon>Pseudomonadaceae</taxon>
        <taxon>Pseudomonas</taxon>
    </lineage>
</organism>
<proteinExistence type="predicted"/>
<dbReference type="Proteomes" id="UP000189295">
    <property type="component" value="Unassembled WGS sequence"/>
</dbReference>